<evidence type="ECO:0000313" key="2">
    <source>
        <dbReference type="EMBL" id="TKW28074.1"/>
    </source>
</evidence>
<name>A0A4U6VHV4_SETVI</name>
<feature type="compositionally biased region" description="Polar residues" evidence="1">
    <location>
        <begin position="25"/>
        <end position="38"/>
    </location>
</feature>
<reference evidence="2" key="1">
    <citation type="submission" date="2019-03" db="EMBL/GenBank/DDBJ databases">
        <title>WGS assembly of Setaria viridis.</title>
        <authorList>
            <person name="Huang P."/>
            <person name="Jenkins J."/>
            <person name="Grimwood J."/>
            <person name="Barry K."/>
            <person name="Healey A."/>
            <person name="Mamidi S."/>
            <person name="Sreedasyam A."/>
            <person name="Shu S."/>
            <person name="Feldman M."/>
            <person name="Wu J."/>
            <person name="Yu Y."/>
            <person name="Chen C."/>
            <person name="Johnson J."/>
            <person name="Rokhsar D."/>
            <person name="Baxter I."/>
            <person name="Schmutz J."/>
            <person name="Brutnell T."/>
            <person name="Kellogg E."/>
        </authorList>
    </citation>
    <scope>NUCLEOTIDE SEQUENCE [LARGE SCALE GENOMIC DNA]</scope>
</reference>
<dbReference type="AlphaFoldDB" id="A0A4U6VHV4"/>
<sequence length="173" mass="19658">MLKKFPEEDFIKEMVADLHDDEQETSTQDRTSLPSEQTVAKEAHIQSSIHEGNGNAATNFSQDPILTYMRTRRVKNPSLNRSESSRYPVYLLSLRNKGRIVAKEYVGIYVQGLENVDRRNKGHELIPRPIFDICTLIDMKKATSTNLKQLGDVTFQGRSEAAMERGARTDNEA</sequence>
<keyword evidence="3" id="KW-1185">Reference proteome</keyword>
<dbReference type="Proteomes" id="UP000298652">
    <property type="component" value="Chromosome 3"/>
</dbReference>
<gene>
    <name evidence="2" type="ORF">SEVIR_3G300300v2</name>
</gene>
<proteinExistence type="predicted"/>
<dbReference type="Gramene" id="TKW28074">
    <property type="protein sequence ID" value="TKW28074"/>
    <property type="gene ID" value="SEVIR_3G300300v2"/>
</dbReference>
<accession>A0A4U6VHV4</accession>
<dbReference type="EMBL" id="CM016554">
    <property type="protein sequence ID" value="TKW28074.1"/>
    <property type="molecule type" value="Genomic_DNA"/>
</dbReference>
<organism evidence="2 3">
    <name type="scientific">Setaria viridis</name>
    <name type="common">Green bristlegrass</name>
    <name type="synonym">Setaria italica subsp. viridis</name>
    <dbReference type="NCBI Taxonomy" id="4556"/>
    <lineage>
        <taxon>Eukaryota</taxon>
        <taxon>Viridiplantae</taxon>
        <taxon>Streptophyta</taxon>
        <taxon>Embryophyta</taxon>
        <taxon>Tracheophyta</taxon>
        <taxon>Spermatophyta</taxon>
        <taxon>Magnoliopsida</taxon>
        <taxon>Liliopsida</taxon>
        <taxon>Poales</taxon>
        <taxon>Poaceae</taxon>
        <taxon>PACMAD clade</taxon>
        <taxon>Panicoideae</taxon>
        <taxon>Panicodae</taxon>
        <taxon>Paniceae</taxon>
        <taxon>Cenchrinae</taxon>
        <taxon>Setaria</taxon>
    </lineage>
</organism>
<feature type="region of interest" description="Disordered" evidence="1">
    <location>
        <begin position="16"/>
        <end position="43"/>
    </location>
</feature>
<protein>
    <submittedName>
        <fullName evidence="2">Uncharacterized protein</fullName>
    </submittedName>
</protein>
<evidence type="ECO:0000313" key="3">
    <source>
        <dbReference type="Proteomes" id="UP000298652"/>
    </source>
</evidence>
<evidence type="ECO:0000256" key="1">
    <source>
        <dbReference type="SAM" id="MobiDB-lite"/>
    </source>
</evidence>